<dbReference type="SUPFAM" id="SSF56059">
    <property type="entry name" value="Glutathione synthetase ATP-binding domain-like"/>
    <property type="match status" value="1"/>
</dbReference>
<evidence type="ECO:0000256" key="4">
    <source>
        <dbReference type="PROSITE-ProRule" id="PRU00409"/>
    </source>
</evidence>
<dbReference type="EMBL" id="JACHJV010000002">
    <property type="protein sequence ID" value="MBB4927644.1"/>
    <property type="molecule type" value="Genomic_DNA"/>
</dbReference>
<proteinExistence type="predicted"/>
<dbReference type="PANTHER" id="PTHR43585">
    <property type="entry name" value="FUMIPYRROLE BIOSYNTHESIS PROTEIN C"/>
    <property type="match status" value="1"/>
</dbReference>
<organism evidence="6 7">
    <name type="scientific">Kitasatospora kifunensis</name>
    <name type="common">Streptomyces kifunensis</name>
    <dbReference type="NCBI Taxonomy" id="58351"/>
    <lineage>
        <taxon>Bacteria</taxon>
        <taxon>Bacillati</taxon>
        <taxon>Actinomycetota</taxon>
        <taxon>Actinomycetes</taxon>
        <taxon>Kitasatosporales</taxon>
        <taxon>Streptomycetaceae</taxon>
        <taxon>Kitasatospora</taxon>
    </lineage>
</organism>
<dbReference type="InterPro" id="IPR052032">
    <property type="entry name" value="ATP-dep_AA_Ligase"/>
</dbReference>
<dbReference type="AlphaFoldDB" id="A0A7W7VZE8"/>
<dbReference type="PANTHER" id="PTHR43585:SF2">
    <property type="entry name" value="ATP-GRASP ENZYME FSQD"/>
    <property type="match status" value="1"/>
</dbReference>
<feature type="domain" description="ATP-grasp" evidence="5">
    <location>
        <begin position="115"/>
        <end position="311"/>
    </location>
</feature>
<dbReference type="Gene3D" id="3.30.470.20">
    <property type="entry name" value="ATP-grasp fold, B domain"/>
    <property type="match status" value="1"/>
</dbReference>
<dbReference type="PROSITE" id="PS50975">
    <property type="entry name" value="ATP_GRASP"/>
    <property type="match status" value="1"/>
</dbReference>
<dbReference type="GO" id="GO:0005524">
    <property type="term" value="F:ATP binding"/>
    <property type="evidence" value="ECO:0007669"/>
    <property type="project" value="UniProtKB-UniRule"/>
</dbReference>
<keyword evidence="3 4" id="KW-0067">ATP-binding</keyword>
<dbReference type="InterPro" id="IPR013815">
    <property type="entry name" value="ATP_grasp_subdomain_1"/>
</dbReference>
<evidence type="ECO:0000313" key="6">
    <source>
        <dbReference type="EMBL" id="MBB4927644.1"/>
    </source>
</evidence>
<gene>
    <name evidence="6" type="ORF">FHR34_006739</name>
</gene>
<evidence type="ECO:0000256" key="2">
    <source>
        <dbReference type="ARBA" id="ARBA00022741"/>
    </source>
</evidence>
<dbReference type="RefSeq" id="WP_184944193.1">
    <property type="nucleotide sequence ID" value="NZ_JACHJV010000002.1"/>
</dbReference>
<evidence type="ECO:0000256" key="3">
    <source>
        <dbReference type="ARBA" id="ARBA00022840"/>
    </source>
</evidence>
<dbReference type="InterPro" id="IPR011761">
    <property type="entry name" value="ATP-grasp"/>
</dbReference>
<name>A0A7W7VZE8_KITKI</name>
<dbReference type="Gene3D" id="3.40.50.20">
    <property type="match status" value="1"/>
</dbReference>
<keyword evidence="7" id="KW-1185">Reference proteome</keyword>
<comment type="caution">
    <text evidence="6">The sequence shown here is derived from an EMBL/GenBank/DDBJ whole genome shotgun (WGS) entry which is preliminary data.</text>
</comment>
<evidence type="ECO:0000313" key="7">
    <source>
        <dbReference type="Proteomes" id="UP000540506"/>
    </source>
</evidence>
<dbReference type="Pfam" id="PF13535">
    <property type="entry name" value="ATP-grasp_4"/>
    <property type="match status" value="1"/>
</dbReference>
<evidence type="ECO:0000259" key="5">
    <source>
        <dbReference type="PROSITE" id="PS50975"/>
    </source>
</evidence>
<dbReference type="Pfam" id="PF18603">
    <property type="entry name" value="LAL_C2"/>
    <property type="match status" value="1"/>
</dbReference>
<accession>A0A7W7VZE8</accession>
<keyword evidence="1" id="KW-0436">Ligase</keyword>
<keyword evidence="2 4" id="KW-0547">Nucleotide-binding</keyword>
<dbReference type="GO" id="GO:0016874">
    <property type="term" value="F:ligase activity"/>
    <property type="evidence" value="ECO:0007669"/>
    <property type="project" value="UniProtKB-KW"/>
</dbReference>
<dbReference type="GO" id="GO:0046872">
    <property type="term" value="F:metal ion binding"/>
    <property type="evidence" value="ECO:0007669"/>
    <property type="project" value="InterPro"/>
</dbReference>
<sequence>MTGRSAYDVLVVSSYKPLPARLLADELIGRVSVITEPQFADFYGPEVRVTTVGSIDDLTAVRDAALGIFAAGRVDAVLTPTEAGIAASGLLRSHYGVQGIGYETANACSNKYVMKRTLAAAGVPVTAFRPVYRLAEVPAAAAELGWPVVVKPTFGGGAFNVVELHSPGEFEAFAADRRSTGLRAQRTPLLVESLVEMVAEYHCDAVVHEGEPSFAAVSRYHGPVLRSLGGFIGSHPLADAHPDREAVVALLREVLTAVGLRSGVAHLEVFRTTAGLLVGEIACRPPGGGLVEGLALQYGVDLWQAFLETSLGLPPTLRLRPAGHLVVNSMLPARPGRITAITPAEKLAALPGALQVTMSRRVGDVIDPDLYSTSHTGVVLFAVEREEEIPGRLRELAQLYQLDVTPSPGLGEGRGHQLRRVP</sequence>
<protein>
    <submittedName>
        <fullName evidence="6">Biotin carboxylase</fullName>
    </submittedName>
</protein>
<reference evidence="6 7" key="1">
    <citation type="submission" date="2020-08" db="EMBL/GenBank/DDBJ databases">
        <title>Sequencing the genomes of 1000 actinobacteria strains.</title>
        <authorList>
            <person name="Klenk H.-P."/>
        </authorList>
    </citation>
    <scope>NUCLEOTIDE SEQUENCE [LARGE SCALE GENOMIC DNA]</scope>
    <source>
        <strain evidence="6 7">DSM 41654</strain>
    </source>
</reference>
<evidence type="ECO:0000256" key="1">
    <source>
        <dbReference type="ARBA" id="ARBA00022598"/>
    </source>
</evidence>
<dbReference type="Proteomes" id="UP000540506">
    <property type="component" value="Unassembled WGS sequence"/>
</dbReference>
<dbReference type="InterPro" id="IPR040570">
    <property type="entry name" value="LAL_C2"/>
</dbReference>
<dbReference type="Gene3D" id="3.30.1490.20">
    <property type="entry name" value="ATP-grasp fold, A domain"/>
    <property type="match status" value="1"/>
</dbReference>